<sequence>MNKTVLFELTKQKKDPEATMKSMSANGDVSHSVSANGRSAVAGTGKVILGFFVVLSAVALIFLIRGGYKTMLRRRDRYDFPPMDFRYQHQTQHLIY</sequence>
<dbReference type="AlphaFoldDB" id="A0A7R8ZV78"/>
<evidence type="ECO:0000313" key="1">
    <source>
        <dbReference type="EMBL" id="CAD7237742.1"/>
    </source>
</evidence>
<name>A0A7R8ZV78_9CRUS</name>
<gene>
    <name evidence="1" type="ORF">CTOB1V02_LOCUS15557</name>
</gene>
<accession>A0A7R8ZV78</accession>
<dbReference type="EMBL" id="OB691471">
    <property type="protein sequence ID" value="CAD7237742.1"/>
    <property type="molecule type" value="Genomic_DNA"/>
</dbReference>
<organism evidence="1">
    <name type="scientific">Cyprideis torosa</name>
    <dbReference type="NCBI Taxonomy" id="163714"/>
    <lineage>
        <taxon>Eukaryota</taxon>
        <taxon>Metazoa</taxon>
        <taxon>Ecdysozoa</taxon>
        <taxon>Arthropoda</taxon>
        <taxon>Crustacea</taxon>
        <taxon>Oligostraca</taxon>
        <taxon>Ostracoda</taxon>
        <taxon>Podocopa</taxon>
        <taxon>Podocopida</taxon>
        <taxon>Cytherocopina</taxon>
        <taxon>Cytheroidea</taxon>
        <taxon>Cytherideidae</taxon>
        <taxon>Cyprideis</taxon>
    </lineage>
</organism>
<proteinExistence type="predicted"/>
<protein>
    <submittedName>
        <fullName evidence="1">Uncharacterized protein</fullName>
    </submittedName>
</protein>
<reference evidence="1" key="1">
    <citation type="submission" date="2020-11" db="EMBL/GenBank/DDBJ databases">
        <authorList>
            <person name="Tran Van P."/>
        </authorList>
    </citation>
    <scope>NUCLEOTIDE SEQUENCE</scope>
</reference>